<protein>
    <submittedName>
        <fullName evidence="1">Uncharacterized protein</fullName>
    </submittedName>
</protein>
<dbReference type="EMBL" id="GGEC01077684">
    <property type="protein sequence ID" value="MBX58168.1"/>
    <property type="molecule type" value="Transcribed_RNA"/>
</dbReference>
<name>A0A2P2PTT8_RHIMU</name>
<proteinExistence type="predicted"/>
<organism evidence="1">
    <name type="scientific">Rhizophora mucronata</name>
    <name type="common">Asiatic mangrove</name>
    <dbReference type="NCBI Taxonomy" id="61149"/>
    <lineage>
        <taxon>Eukaryota</taxon>
        <taxon>Viridiplantae</taxon>
        <taxon>Streptophyta</taxon>
        <taxon>Embryophyta</taxon>
        <taxon>Tracheophyta</taxon>
        <taxon>Spermatophyta</taxon>
        <taxon>Magnoliopsida</taxon>
        <taxon>eudicotyledons</taxon>
        <taxon>Gunneridae</taxon>
        <taxon>Pentapetalae</taxon>
        <taxon>rosids</taxon>
        <taxon>fabids</taxon>
        <taxon>Malpighiales</taxon>
        <taxon>Rhizophoraceae</taxon>
        <taxon>Rhizophora</taxon>
    </lineage>
</organism>
<evidence type="ECO:0000313" key="1">
    <source>
        <dbReference type="EMBL" id="MBX58168.1"/>
    </source>
</evidence>
<reference evidence="1" key="1">
    <citation type="submission" date="2018-02" db="EMBL/GenBank/DDBJ databases">
        <title>Rhizophora mucronata_Transcriptome.</title>
        <authorList>
            <person name="Meera S.P."/>
            <person name="Sreeshan A."/>
            <person name="Augustine A."/>
        </authorList>
    </citation>
    <scope>NUCLEOTIDE SEQUENCE</scope>
    <source>
        <tissue evidence="1">Leaf</tissue>
    </source>
</reference>
<dbReference type="AlphaFoldDB" id="A0A2P2PTT8"/>
<sequence length="56" mass="6527">MKQAFICHLDSILSLCQDFMFPSGSLTTGCYNDIMRPLYFGCTLKKRKKENWPFSN</sequence>
<accession>A0A2P2PTT8</accession>
<dbReference type="PROSITE" id="PS51257">
    <property type="entry name" value="PROKAR_LIPOPROTEIN"/>
    <property type="match status" value="1"/>
</dbReference>